<dbReference type="AlphaFoldDB" id="A0A841LHV5"/>
<protein>
    <submittedName>
        <fullName evidence="1">Capsule biosynthesis phosphatase</fullName>
    </submittedName>
</protein>
<comment type="caution">
    <text evidence="1">The sequence shown here is derived from an EMBL/GenBank/DDBJ whole genome shotgun (WGS) entry which is preliminary data.</text>
</comment>
<dbReference type="Proteomes" id="UP000538147">
    <property type="component" value="Unassembled WGS sequence"/>
</dbReference>
<dbReference type="InterPro" id="IPR010039">
    <property type="entry name" value="EcbF_BcbF"/>
</dbReference>
<gene>
    <name evidence="1" type="ORF">FHS79_002738</name>
</gene>
<dbReference type="InterPro" id="IPR036412">
    <property type="entry name" value="HAD-like_sf"/>
</dbReference>
<accession>A0A841LHV5</accession>
<dbReference type="Gene3D" id="3.40.50.1000">
    <property type="entry name" value="HAD superfamily/HAD-like"/>
    <property type="match status" value="1"/>
</dbReference>
<dbReference type="NCBIfam" id="TIGR01689">
    <property type="entry name" value="EcbF-BcbF"/>
    <property type="match status" value="1"/>
</dbReference>
<sequence length="132" mass="14460">MARVARIVIDLDDTITHHRPGSAYADMLPDPAVVARLREYRSAGFEIVVHSSRNMRTFAGSVGKINVHTVPVIVSWLDRHDVPCDELIVGKPWCGEDGFYVDDKAIRPAEFVALSLAEIHALVGNTPADEAA</sequence>
<reference evidence="1 2" key="1">
    <citation type="submission" date="2020-08" db="EMBL/GenBank/DDBJ databases">
        <title>Genomic Encyclopedia of Type Strains, Phase IV (KMG-IV): sequencing the most valuable type-strain genomes for metagenomic binning, comparative biology and taxonomic classification.</title>
        <authorList>
            <person name="Goeker M."/>
        </authorList>
    </citation>
    <scope>NUCLEOTIDE SEQUENCE [LARGE SCALE GENOMIC DNA]</scope>
    <source>
        <strain evidence="1 2">DSM 102189</strain>
    </source>
</reference>
<dbReference type="InterPro" id="IPR023214">
    <property type="entry name" value="HAD_sf"/>
</dbReference>
<name>A0A841LHV5_9SPHN</name>
<dbReference type="SUPFAM" id="SSF56784">
    <property type="entry name" value="HAD-like"/>
    <property type="match status" value="1"/>
</dbReference>
<organism evidence="1 2">
    <name type="scientific">Polymorphobacter multimanifer</name>
    <dbReference type="NCBI Taxonomy" id="1070431"/>
    <lineage>
        <taxon>Bacteria</taxon>
        <taxon>Pseudomonadati</taxon>
        <taxon>Pseudomonadota</taxon>
        <taxon>Alphaproteobacteria</taxon>
        <taxon>Sphingomonadales</taxon>
        <taxon>Sphingosinicellaceae</taxon>
        <taxon>Polymorphobacter</taxon>
    </lineage>
</organism>
<dbReference type="RefSeq" id="WP_207792354.1">
    <property type="nucleotide sequence ID" value="NZ_JACIIV010000020.1"/>
</dbReference>
<dbReference type="EMBL" id="JACIIV010000020">
    <property type="protein sequence ID" value="MBB6228548.1"/>
    <property type="molecule type" value="Genomic_DNA"/>
</dbReference>
<evidence type="ECO:0000313" key="2">
    <source>
        <dbReference type="Proteomes" id="UP000538147"/>
    </source>
</evidence>
<proteinExistence type="predicted"/>
<keyword evidence="2" id="KW-1185">Reference proteome</keyword>
<evidence type="ECO:0000313" key="1">
    <source>
        <dbReference type="EMBL" id="MBB6228548.1"/>
    </source>
</evidence>